<dbReference type="InterPro" id="IPR027417">
    <property type="entry name" value="P-loop_NTPase"/>
</dbReference>
<dbReference type="GO" id="GO:0016887">
    <property type="term" value="F:ATP hydrolysis activity"/>
    <property type="evidence" value="ECO:0007669"/>
    <property type="project" value="InterPro"/>
</dbReference>
<dbReference type="Gene3D" id="3.40.50.300">
    <property type="entry name" value="P-loop containing nucleotide triphosphate hydrolases"/>
    <property type="match status" value="1"/>
</dbReference>
<dbReference type="InterPro" id="IPR003959">
    <property type="entry name" value="ATPase_AAA_core"/>
</dbReference>
<dbReference type="Proteomes" id="UP001172102">
    <property type="component" value="Unassembled WGS sequence"/>
</dbReference>
<dbReference type="Pfam" id="PF00004">
    <property type="entry name" value="AAA"/>
    <property type="match status" value="1"/>
</dbReference>
<dbReference type="EMBL" id="JAUKUA010000002">
    <property type="protein sequence ID" value="KAK0725883.1"/>
    <property type="molecule type" value="Genomic_DNA"/>
</dbReference>
<dbReference type="SUPFAM" id="SSF52540">
    <property type="entry name" value="P-loop containing nucleoside triphosphate hydrolases"/>
    <property type="match status" value="1"/>
</dbReference>
<feature type="domain" description="AAA+ ATPase" evidence="1">
    <location>
        <begin position="58"/>
        <end position="185"/>
    </location>
</feature>
<dbReference type="PANTHER" id="PTHR46411:SF2">
    <property type="entry name" value="AAA+ ATPASE DOMAIN-CONTAINING PROTEIN"/>
    <property type="match status" value="1"/>
</dbReference>
<sequence length="241" mass="27433">VRMETLQTVEWHGDPFRMLQLDGSTKNLIENLVAGFNGTDDGSHQDGSYDDIIKGKGQGLIFLLHGPPGLGKTLTAESVAESTHRSLYRITTGELSTNVAELEKQLSDVFRLGARWGALMLLDEADVLMTQRTVSDLQRNAIVAVFLRLLEYYRGILFLTTNRISDFDEAFHSRIHVTLRFGTLKKEWRVNIWREHVNRASKNNKLAMSYLWTEEMFDVLGEIEINGRNIKNLVRTAYAFA</sequence>
<gene>
    <name evidence="2" type="ORF">B0H67DRAFT_468120</name>
</gene>
<proteinExistence type="predicted"/>
<dbReference type="GO" id="GO:0005524">
    <property type="term" value="F:ATP binding"/>
    <property type="evidence" value="ECO:0007669"/>
    <property type="project" value="InterPro"/>
</dbReference>
<feature type="non-terminal residue" evidence="2">
    <location>
        <position position="1"/>
    </location>
</feature>
<evidence type="ECO:0000313" key="3">
    <source>
        <dbReference type="Proteomes" id="UP001172102"/>
    </source>
</evidence>
<keyword evidence="2" id="KW-0378">Hydrolase</keyword>
<reference evidence="2" key="1">
    <citation type="submission" date="2023-06" db="EMBL/GenBank/DDBJ databases">
        <title>Genome-scale phylogeny and comparative genomics of the fungal order Sordariales.</title>
        <authorList>
            <consortium name="Lawrence Berkeley National Laboratory"/>
            <person name="Hensen N."/>
            <person name="Bonometti L."/>
            <person name="Westerberg I."/>
            <person name="Brannstrom I.O."/>
            <person name="Guillou S."/>
            <person name="Cros-Aarteil S."/>
            <person name="Calhoun S."/>
            <person name="Haridas S."/>
            <person name="Kuo A."/>
            <person name="Mondo S."/>
            <person name="Pangilinan J."/>
            <person name="Riley R."/>
            <person name="Labutti K."/>
            <person name="Andreopoulos B."/>
            <person name="Lipzen A."/>
            <person name="Chen C."/>
            <person name="Yanf M."/>
            <person name="Daum C."/>
            <person name="Ng V."/>
            <person name="Clum A."/>
            <person name="Steindorff A."/>
            <person name="Ohm R."/>
            <person name="Martin F."/>
            <person name="Silar P."/>
            <person name="Natvig D."/>
            <person name="Lalanne C."/>
            <person name="Gautier V."/>
            <person name="Ament-Velasquez S.L."/>
            <person name="Kruys A."/>
            <person name="Hutchinson M.I."/>
            <person name="Powell A.J."/>
            <person name="Barry K."/>
            <person name="Miller A.N."/>
            <person name="Grigoriev I.V."/>
            <person name="Debuchy R."/>
            <person name="Gladieux P."/>
            <person name="Thoren M.H."/>
            <person name="Johannesson H."/>
        </authorList>
    </citation>
    <scope>NUCLEOTIDE SEQUENCE</scope>
    <source>
        <strain evidence="2">SMH4607-1</strain>
    </source>
</reference>
<dbReference type="CDD" id="cd19481">
    <property type="entry name" value="RecA-like_protease"/>
    <property type="match status" value="1"/>
</dbReference>
<protein>
    <submittedName>
        <fullName evidence="2">P-loop containing nucleoside triphosphate hydrolase protein</fullName>
    </submittedName>
</protein>
<name>A0AA40E823_9PEZI</name>
<organism evidence="2 3">
    <name type="scientific">Lasiosphaeris hirsuta</name>
    <dbReference type="NCBI Taxonomy" id="260670"/>
    <lineage>
        <taxon>Eukaryota</taxon>
        <taxon>Fungi</taxon>
        <taxon>Dikarya</taxon>
        <taxon>Ascomycota</taxon>
        <taxon>Pezizomycotina</taxon>
        <taxon>Sordariomycetes</taxon>
        <taxon>Sordariomycetidae</taxon>
        <taxon>Sordariales</taxon>
        <taxon>Lasiosphaeriaceae</taxon>
        <taxon>Lasiosphaeris</taxon>
    </lineage>
</organism>
<feature type="non-terminal residue" evidence="2">
    <location>
        <position position="241"/>
    </location>
</feature>
<accession>A0AA40E823</accession>
<keyword evidence="3" id="KW-1185">Reference proteome</keyword>
<dbReference type="PANTHER" id="PTHR46411">
    <property type="entry name" value="FAMILY ATPASE, PUTATIVE-RELATED"/>
    <property type="match status" value="1"/>
</dbReference>
<evidence type="ECO:0000259" key="1">
    <source>
        <dbReference type="SMART" id="SM00382"/>
    </source>
</evidence>
<dbReference type="AlphaFoldDB" id="A0AA40E823"/>
<dbReference type="InterPro" id="IPR003593">
    <property type="entry name" value="AAA+_ATPase"/>
</dbReference>
<dbReference type="SMART" id="SM00382">
    <property type="entry name" value="AAA"/>
    <property type="match status" value="1"/>
</dbReference>
<evidence type="ECO:0000313" key="2">
    <source>
        <dbReference type="EMBL" id="KAK0725883.1"/>
    </source>
</evidence>
<comment type="caution">
    <text evidence="2">The sequence shown here is derived from an EMBL/GenBank/DDBJ whole genome shotgun (WGS) entry which is preliminary data.</text>
</comment>